<feature type="region of interest" description="Disordered" evidence="1">
    <location>
        <begin position="267"/>
        <end position="288"/>
    </location>
</feature>
<dbReference type="WBParaSite" id="GPLIN_001304200">
    <property type="protein sequence ID" value="GPLIN_001304200"/>
    <property type="gene ID" value="GPLIN_001304200"/>
</dbReference>
<feature type="region of interest" description="Disordered" evidence="1">
    <location>
        <begin position="1"/>
        <end position="39"/>
    </location>
</feature>
<dbReference type="AlphaFoldDB" id="A0A183CJI6"/>
<evidence type="ECO:0000313" key="3">
    <source>
        <dbReference type="WBParaSite" id="GPLIN_001304200"/>
    </source>
</evidence>
<dbReference type="Proteomes" id="UP000050741">
    <property type="component" value="Unassembled WGS sequence"/>
</dbReference>
<feature type="region of interest" description="Disordered" evidence="1">
    <location>
        <begin position="109"/>
        <end position="139"/>
    </location>
</feature>
<sequence length="288" mass="31458">MSPKPPDKEDKNGILGIDDAGSGPVHLQASSSQPTSTEVTVSIQSHFTKVDMSKAHHLQAEKTIFVHGASSGCCAFSAKSPSNGERKAAAVVGMQAPCGAARSLNVSEEVVSSSSSSRTLDKEDPKHTVHLQHSQHCVSKKRTAAVASGAMNPPTKIWKQSKSANKGGANVGGKAPIDATQTEEDDEGTAEGTHSASIHSVRQRVMQKMEDEHIYDNYAFVGLSELDDELEKCVHDPDEQVRLIEGRMRELREIYHKYKGKLTDLEKEHKKRQRHEKTNARKMVTTNI</sequence>
<feature type="compositionally biased region" description="Polar residues" evidence="1">
    <location>
        <begin position="28"/>
        <end position="39"/>
    </location>
</feature>
<keyword evidence="2" id="KW-1185">Reference proteome</keyword>
<feature type="compositionally biased region" description="Basic and acidic residues" evidence="1">
    <location>
        <begin position="1"/>
        <end position="12"/>
    </location>
</feature>
<evidence type="ECO:0000256" key="1">
    <source>
        <dbReference type="SAM" id="MobiDB-lite"/>
    </source>
</evidence>
<feature type="region of interest" description="Disordered" evidence="1">
    <location>
        <begin position="153"/>
        <end position="198"/>
    </location>
</feature>
<evidence type="ECO:0000313" key="2">
    <source>
        <dbReference type="Proteomes" id="UP000050741"/>
    </source>
</evidence>
<reference evidence="2" key="1">
    <citation type="submission" date="2014-05" db="EMBL/GenBank/DDBJ databases">
        <title>The genome and life-stage specific transcriptomes of Globodera pallida elucidate key aspects of plant parasitism by a cyst nematode.</title>
        <authorList>
            <person name="Cotton J.A."/>
            <person name="Lilley C.J."/>
            <person name="Jones L.M."/>
            <person name="Kikuchi T."/>
            <person name="Reid A.J."/>
            <person name="Thorpe P."/>
            <person name="Tsai I.J."/>
            <person name="Beasley H."/>
            <person name="Blok V."/>
            <person name="Cock P.J.A."/>
            <person name="Van den Akker S.E."/>
            <person name="Holroyd N."/>
            <person name="Hunt M."/>
            <person name="Mantelin S."/>
            <person name="Naghra H."/>
            <person name="Pain A."/>
            <person name="Palomares-Rius J.E."/>
            <person name="Zarowiecki M."/>
            <person name="Berriman M."/>
            <person name="Jones J.T."/>
            <person name="Urwin P.E."/>
        </authorList>
    </citation>
    <scope>NUCLEOTIDE SEQUENCE [LARGE SCALE GENOMIC DNA]</scope>
    <source>
        <strain evidence="2">Lindley</strain>
    </source>
</reference>
<proteinExistence type="predicted"/>
<accession>A0A183CJI6</accession>
<feature type="compositionally biased region" description="Low complexity" evidence="1">
    <location>
        <begin position="164"/>
        <end position="180"/>
    </location>
</feature>
<reference evidence="3" key="2">
    <citation type="submission" date="2016-06" db="UniProtKB">
        <authorList>
            <consortium name="WormBaseParasite"/>
        </authorList>
    </citation>
    <scope>IDENTIFICATION</scope>
</reference>
<name>A0A183CJI6_GLOPA</name>
<protein>
    <submittedName>
        <fullName evidence="3">Protein FAM13A</fullName>
    </submittedName>
</protein>
<organism evidence="2 3">
    <name type="scientific">Globodera pallida</name>
    <name type="common">Potato cyst nematode worm</name>
    <name type="synonym">Heterodera pallida</name>
    <dbReference type="NCBI Taxonomy" id="36090"/>
    <lineage>
        <taxon>Eukaryota</taxon>
        <taxon>Metazoa</taxon>
        <taxon>Ecdysozoa</taxon>
        <taxon>Nematoda</taxon>
        <taxon>Chromadorea</taxon>
        <taxon>Rhabditida</taxon>
        <taxon>Tylenchina</taxon>
        <taxon>Tylenchomorpha</taxon>
        <taxon>Tylenchoidea</taxon>
        <taxon>Heteroderidae</taxon>
        <taxon>Heteroderinae</taxon>
        <taxon>Globodera</taxon>
    </lineage>
</organism>